<evidence type="ECO:0000313" key="3">
    <source>
        <dbReference type="Proteomes" id="UP000000628"/>
    </source>
</evidence>
<sequence length="39" mass="4450">MDVDIKVLEGFFIGLLVVVTITIAWFAGYVVYKLFKGQR</sequence>
<feature type="transmembrane region" description="Helical" evidence="1">
    <location>
        <begin position="12"/>
        <end position="32"/>
    </location>
</feature>
<dbReference type="EMBL" id="CP001706">
    <property type="protein sequence ID" value="ACV08107.1"/>
    <property type="molecule type" value="Genomic_DNA"/>
</dbReference>
<dbReference type="KEGG" id="jde:Jden_0442"/>
<dbReference type="STRING" id="471856.Jden_0442"/>
<evidence type="ECO:0000256" key="1">
    <source>
        <dbReference type="SAM" id="Phobius"/>
    </source>
</evidence>
<dbReference type="eggNOG" id="ENOG50339UN">
    <property type="taxonomic scope" value="Bacteria"/>
</dbReference>
<accession>C7R048</accession>
<keyword evidence="1" id="KW-0812">Transmembrane</keyword>
<keyword evidence="3" id="KW-1185">Reference proteome</keyword>
<reference evidence="2 3" key="1">
    <citation type="journal article" date="2009" name="Stand. Genomic Sci.">
        <title>Complete genome sequence of Jonesia denitrificans type strain (Prevot 55134).</title>
        <authorList>
            <person name="Pukall R."/>
            <person name="Gehrich-Schroter G."/>
            <person name="Lapidus A."/>
            <person name="Nolan M."/>
            <person name="Glavina Del Rio T."/>
            <person name="Lucas S."/>
            <person name="Chen F."/>
            <person name="Tice H."/>
            <person name="Pitluck S."/>
            <person name="Cheng J.F."/>
            <person name="Copeland A."/>
            <person name="Saunders E."/>
            <person name="Brettin T."/>
            <person name="Detter J.C."/>
            <person name="Bruce D."/>
            <person name="Goodwin L."/>
            <person name="Pati A."/>
            <person name="Ivanova N."/>
            <person name="Mavromatis K."/>
            <person name="Ovchinnikova G."/>
            <person name="Chen A."/>
            <person name="Palaniappan K."/>
            <person name="Land M."/>
            <person name="Hauser L."/>
            <person name="Chang Y.J."/>
            <person name="Jeffries C.D."/>
            <person name="Chain P."/>
            <person name="Goker M."/>
            <person name="Bristow J."/>
            <person name="Eisen J.A."/>
            <person name="Markowitz V."/>
            <person name="Hugenholtz P."/>
            <person name="Kyrpides N.C."/>
            <person name="Klenk H.P."/>
            <person name="Han C."/>
        </authorList>
    </citation>
    <scope>NUCLEOTIDE SEQUENCE [LARGE SCALE GENOMIC DNA]</scope>
    <source>
        <strain evidence="3">ATCC 14870 / DSM 20603 / BCRC 15368 / CIP 55.134 / JCM 11481 / NBRC 15587 / NCTC 10816 / Prevot 55134</strain>
    </source>
</reference>
<evidence type="ECO:0000313" key="2">
    <source>
        <dbReference type="EMBL" id="ACV08107.1"/>
    </source>
</evidence>
<proteinExistence type="predicted"/>
<organism evidence="2 3">
    <name type="scientific">Jonesia denitrificans (strain ATCC 14870 / DSM 20603 / BCRC 15368 / CIP 55.134 / JCM 11481 / NBRC 15587 / NCTC 10816 / Prevot 55134)</name>
    <name type="common">Listeria denitrificans</name>
    <dbReference type="NCBI Taxonomy" id="471856"/>
    <lineage>
        <taxon>Bacteria</taxon>
        <taxon>Bacillati</taxon>
        <taxon>Actinomycetota</taxon>
        <taxon>Actinomycetes</taxon>
        <taxon>Micrococcales</taxon>
        <taxon>Jonesiaceae</taxon>
        <taxon>Jonesia</taxon>
    </lineage>
</organism>
<name>C7R048_JONDD</name>
<protein>
    <submittedName>
        <fullName evidence="2">Uncharacterized protein</fullName>
    </submittedName>
</protein>
<dbReference type="Proteomes" id="UP000000628">
    <property type="component" value="Chromosome"/>
</dbReference>
<keyword evidence="1" id="KW-0472">Membrane</keyword>
<dbReference type="AlphaFoldDB" id="C7R048"/>
<dbReference type="HOGENOM" id="CLU_210415_1_2_11"/>
<keyword evidence="1" id="KW-1133">Transmembrane helix</keyword>
<gene>
    <name evidence="2" type="ordered locus">Jden_0442</name>
</gene>